<name>A0A6A5BMV9_NAEFO</name>
<organism evidence="1 3">
    <name type="scientific">Naegleria fowleri</name>
    <name type="common">Brain eating amoeba</name>
    <dbReference type="NCBI Taxonomy" id="5763"/>
    <lineage>
        <taxon>Eukaryota</taxon>
        <taxon>Discoba</taxon>
        <taxon>Heterolobosea</taxon>
        <taxon>Tetramitia</taxon>
        <taxon>Eutetramitia</taxon>
        <taxon>Vahlkampfiidae</taxon>
        <taxon>Naegleria</taxon>
    </lineage>
</organism>
<protein>
    <submittedName>
        <fullName evidence="1">Uncharacterized protein</fullName>
    </submittedName>
</protein>
<dbReference type="VEuPathDB" id="AmoebaDB:FDP41_004703"/>
<proteinExistence type="predicted"/>
<dbReference type="VEuPathDB" id="AmoebaDB:FDP41_005651"/>
<gene>
    <name evidence="2" type="ORF">FDP41_004703</name>
    <name evidence="1" type="ORF">FDP41_005651</name>
</gene>
<sequence length="90" mass="9707">MYLQAISSGAVVSGKSLVDASDSVTTFAVTLSTSITSDVLFQAAVSYGGTNITDTKMVRVNNKQASEESRLYRHMDWKTGCPEATGQHRM</sequence>
<evidence type="ECO:0000313" key="3">
    <source>
        <dbReference type="Proteomes" id="UP000444721"/>
    </source>
</evidence>
<dbReference type="GeneID" id="68111921"/>
<dbReference type="VEuPathDB" id="AmoebaDB:NfTy_084670"/>
<accession>A0A6A5BMV9</accession>
<keyword evidence="3" id="KW-1185">Reference proteome</keyword>
<evidence type="ECO:0000313" key="1">
    <source>
        <dbReference type="EMBL" id="KAF0975320.1"/>
    </source>
</evidence>
<reference evidence="1 3" key="1">
    <citation type="journal article" date="2019" name="Sci. Rep.">
        <title>Nanopore sequencing improves the draft genome of the human pathogenic amoeba Naegleria fowleri.</title>
        <authorList>
            <person name="Liechti N."/>
            <person name="Schurch N."/>
            <person name="Bruggmann R."/>
            <person name="Wittwer M."/>
        </authorList>
    </citation>
    <scope>NUCLEOTIDE SEQUENCE [LARGE SCALE GENOMIC DNA]</scope>
    <source>
        <strain evidence="1 3">ATCC 30894</strain>
    </source>
</reference>
<dbReference type="EMBL" id="VFQX01000041">
    <property type="protein sequence ID" value="KAF0976027.1"/>
    <property type="molecule type" value="Genomic_DNA"/>
</dbReference>
<dbReference type="RefSeq" id="XP_044560740.1">
    <property type="nucleotide sequence ID" value="XM_044708146.1"/>
</dbReference>
<evidence type="ECO:0000313" key="2">
    <source>
        <dbReference type="EMBL" id="KAF0976027.1"/>
    </source>
</evidence>
<dbReference type="AlphaFoldDB" id="A0A6A5BMV9"/>
<dbReference type="EMBL" id="VFQX01000045">
    <property type="protein sequence ID" value="KAF0975320.1"/>
    <property type="molecule type" value="Genomic_DNA"/>
</dbReference>
<dbReference type="Proteomes" id="UP000444721">
    <property type="component" value="Unassembled WGS sequence"/>
</dbReference>
<comment type="caution">
    <text evidence="1">The sequence shown here is derived from an EMBL/GenBank/DDBJ whole genome shotgun (WGS) entry which is preliminary data.</text>
</comment>